<evidence type="ECO:0000259" key="9">
    <source>
        <dbReference type="Pfam" id="PF17785"/>
    </source>
</evidence>
<evidence type="ECO:0000256" key="6">
    <source>
        <dbReference type="ARBA" id="ARBA00022691"/>
    </source>
</evidence>
<dbReference type="Gene3D" id="2.30.130.10">
    <property type="entry name" value="PUA domain"/>
    <property type="match status" value="1"/>
</dbReference>
<dbReference type="PANTHER" id="PTHR42873">
    <property type="entry name" value="RIBOSOMAL RNA LARGE SUBUNIT METHYLTRANSFERASE"/>
    <property type="match status" value="1"/>
</dbReference>
<dbReference type="PROSITE" id="PS50890">
    <property type="entry name" value="PUA"/>
    <property type="match status" value="1"/>
</dbReference>
<dbReference type="CDD" id="cd21153">
    <property type="entry name" value="PUA_RlmI"/>
    <property type="match status" value="1"/>
</dbReference>
<dbReference type="RefSeq" id="WP_148063965.1">
    <property type="nucleotide sequence ID" value="NZ_VRYZ01000003.1"/>
</dbReference>
<dbReference type="GO" id="GO:0008168">
    <property type="term" value="F:methyltransferase activity"/>
    <property type="evidence" value="ECO:0007669"/>
    <property type="project" value="UniProtKB-KW"/>
</dbReference>
<dbReference type="InterPro" id="IPR041532">
    <property type="entry name" value="RlmI-like_PUA"/>
</dbReference>
<evidence type="ECO:0000256" key="1">
    <source>
        <dbReference type="ARBA" id="ARBA00004496"/>
    </source>
</evidence>
<dbReference type="InterPro" id="IPR015947">
    <property type="entry name" value="PUA-like_sf"/>
</dbReference>
<dbReference type="AlphaFoldDB" id="A0A5C8ZVP3"/>
<feature type="domain" description="S-adenosylmethionine-dependent methyltransferase" evidence="8">
    <location>
        <begin position="174"/>
        <end position="393"/>
    </location>
</feature>
<dbReference type="SUPFAM" id="SSF88697">
    <property type="entry name" value="PUA domain-like"/>
    <property type="match status" value="1"/>
</dbReference>
<organism evidence="10 11">
    <name type="scientific">Parahaliea aestuarii</name>
    <dbReference type="NCBI Taxonomy" id="1852021"/>
    <lineage>
        <taxon>Bacteria</taxon>
        <taxon>Pseudomonadati</taxon>
        <taxon>Pseudomonadota</taxon>
        <taxon>Gammaproteobacteria</taxon>
        <taxon>Cellvibrionales</taxon>
        <taxon>Halieaceae</taxon>
        <taxon>Parahaliea</taxon>
    </lineage>
</organism>
<evidence type="ECO:0000259" key="8">
    <source>
        <dbReference type="Pfam" id="PF10672"/>
    </source>
</evidence>
<keyword evidence="2" id="KW-0963">Cytoplasm</keyword>
<dbReference type="OrthoDB" id="9805492at2"/>
<dbReference type="GO" id="GO:0003723">
    <property type="term" value="F:RNA binding"/>
    <property type="evidence" value="ECO:0007669"/>
    <property type="project" value="InterPro"/>
</dbReference>
<comment type="similarity">
    <text evidence="7">Belongs to the methyltransferase superfamily. RlmI family.</text>
</comment>
<dbReference type="GO" id="GO:0006364">
    <property type="term" value="P:rRNA processing"/>
    <property type="evidence" value="ECO:0007669"/>
    <property type="project" value="UniProtKB-KW"/>
</dbReference>
<name>A0A5C8ZVP3_9GAMM</name>
<gene>
    <name evidence="10" type="ORF">FVW59_09285</name>
</gene>
<dbReference type="CDD" id="cd02440">
    <property type="entry name" value="AdoMet_MTases"/>
    <property type="match status" value="1"/>
</dbReference>
<evidence type="ECO:0000256" key="4">
    <source>
        <dbReference type="ARBA" id="ARBA00022603"/>
    </source>
</evidence>
<dbReference type="InterPro" id="IPR036974">
    <property type="entry name" value="PUA_sf"/>
</dbReference>
<evidence type="ECO:0000256" key="7">
    <source>
        <dbReference type="ARBA" id="ARBA00038091"/>
    </source>
</evidence>
<evidence type="ECO:0000256" key="2">
    <source>
        <dbReference type="ARBA" id="ARBA00022490"/>
    </source>
</evidence>
<dbReference type="EMBL" id="VRYZ01000003">
    <property type="protein sequence ID" value="TXS92593.1"/>
    <property type="molecule type" value="Genomic_DNA"/>
</dbReference>
<dbReference type="GO" id="GO:0032259">
    <property type="term" value="P:methylation"/>
    <property type="evidence" value="ECO:0007669"/>
    <property type="project" value="UniProtKB-KW"/>
</dbReference>
<feature type="domain" description="RlmI-like PUA" evidence="9">
    <location>
        <begin position="8"/>
        <end position="71"/>
    </location>
</feature>
<sequence>MTGQPELFLRKGAERRLRSGHLWVYSNEVDSARSPLASFSAGDCASVRASNGALLGSAYLEPNNLICARLYAPGRETDLPDTLHESLSTALAGRELAFERPFYRLVYGDSDLLPGLVVDRFDRYLVVQLNNAGIERYENAVVAALVDLLAPDGILLRADSRNRREQGLEDRIAVVHGEVPEQLALEENGVRFQAPVHAGQKTGWFYDHRLARARLAPYVAGRDVLDVYSYIGGWGIQAAAFGATAVCCLDSSAAALDGVEANARLNGLQDRVSTLQGNAAEAMEVLLEEGRRFDVVILDPPAFIQRKRDIKKGIKAYQRINGLGLKLLAPGGVLVSGSCSMHLTRADLLAAVQAAAVRAGRQVRLIEQGAQGADHPIHPAIPETEYLKALFFRVV</sequence>
<comment type="caution">
    <text evidence="10">The sequence shown here is derived from an EMBL/GenBank/DDBJ whole genome shotgun (WGS) entry which is preliminary data.</text>
</comment>
<dbReference type="SUPFAM" id="SSF53335">
    <property type="entry name" value="S-adenosyl-L-methionine-dependent methyltransferases"/>
    <property type="match status" value="1"/>
</dbReference>
<keyword evidence="11" id="KW-1185">Reference proteome</keyword>
<dbReference type="Pfam" id="PF10672">
    <property type="entry name" value="Methyltrans_SAM"/>
    <property type="match status" value="1"/>
</dbReference>
<dbReference type="Gene3D" id="3.30.750.80">
    <property type="entry name" value="RNA methyltransferase domain (HRMD) like"/>
    <property type="match status" value="1"/>
</dbReference>
<dbReference type="Gene3D" id="3.40.50.150">
    <property type="entry name" value="Vaccinia Virus protein VP39"/>
    <property type="match status" value="1"/>
</dbReference>
<dbReference type="CDD" id="cd11572">
    <property type="entry name" value="RlmI_M_like"/>
    <property type="match status" value="1"/>
</dbReference>
<dbReference type="Pfam" id="PF17785">
    <property type="entry name" value="PUA_3"/>
    <property type="match status" value="1"/>
</dbReference>
<reference evidence="10 11" key="1">
    <citation type="submission" date="2019-08" db="EMBL/GenBank/DDBJ databases">
        <title>Parahaliea maris sp. nov., isolated from the surface seawater.</title>
        <authorList>
            <person name="Liu Y."/>
        </authorList>
    </citation>
    <scope>NUCLEOTIDE SEQUENCE [LARGE SCALE GENOMIC DNA]</scope>
    <source>
        <strain evidence="10 11">S2-26</strain>
    </source>
</reference>
<keyword evidence="4 10" id="KW-0489">Methyltransferase</keyword>
<evidence type="ECO:0000313" key="10">
    <source>
        <dbReference type="EMBL" id="TXS92593.1"/>
    </source>
</evidence>
<dbReference type="GO" id="GO:0005737">
    <property type="term" value="C:cytoplasm"/>
    <property type="evidence" value="ECO:0007669"/>
    <property type="project" value="UniProtKB-SubCell"/>
</dbReference>
<proteinExistence type="inferred from homology"/>
<dbReference type="PANTHER" id="PTHR42873:SF1">
    <property type="entry name" value="S-ADENOSYLMETHIONINE-DEPENDENT METHYLTRANSFERASE DOMAIN-CONTAINING PROTEIN"/>
    <property type="match status" value="1"/>
</dbReference>
<evidence type="ECO:0000256" key="5">
    <source>
        <dbReference type="ARBA" id="ARBA00022679"/>
    </source>
</evidence>
<evidence type="ECO:0000256" key="3">
    <source>
        <dbReference type="ARBA" id="ARBA00022552"/>
    </source>
</evidence>
<keyword evidence="5 10" id="KW-0808">Transferase</keyword>
<dbReference type="InterPro" id="IPR029063">
    <property type="entry name" value="SAM-dependent_MTases_sf"/>
</dbReference>
<keyword evidence="6" id="KW-0949">S-adenosyl-L-methionine</keyword>
<keyword evidence="3" id="KW-0698">rRNA processing</keyword>
<comment type="subcellular location">
    <subcellularLocation>
        <location evidence="1">Cytoplasm</location>
    </subcellularLocation>
</comment>
<protein>
    <submittedName>
        <fullName evidence="10">Class I SAM-dependent rRNA methyltransferase</fullName>
    </submittedName>
</protein>
<accession>A0A5C8ZVP3</accession>
<evidence type="ECO:0000313" key="11">
    <source>
        <dbReference type="Proteomes" id="UP000321933"/>
    </source>
</evidence>
<dbReference type="InterPro" id="IPR019614">
    <property type="entry name" value="SAM-dep_methyl-trfase"/>
</dbReference>
<dbReference type="Proteomes" id="UP000321933">
    <property type="component" value="Unassembled WGS sequence"/>
</dbReference>